<dbReference type="RefSeq" id="WP_191798265.1">
    <property type="nucleotide sequence ID" value="NZ_JACSQQ010000055.1"/>
</dbReference>
<dbReference type="EMBL" id="JACSQQ010000055">
    <property type="protein sequence ID" value="MBD7952454.1"/>
    <property type="molecule type" value="Genomic_DNA"/>
</dbReference>
<organism evidence="3 4">
    <name type="scientific">Oerskovia rustica</name>
    <dbReference type="NCBI Taxonomy" id="2762237"/>
    <lineage>
        <taxon>Bacteria</taxon>
        <taxon>Bacillati</taxon>
        <taxon>Actinomycetota</taxon>
        <taxon>Actinomycetes</taxon>
        <taxon>Micrococcales</taxon>
        <taxon>Cellulomonadaceae</taxon>
        <taxon>Oerskovia</taxon>
    </lineage>
</organism>
<gene>
    <name evidence="3" type="ORF">H9652_18835</name>
</gene>
<protein>
    <submittedName>
        <fullName evidence="3">GNAT family N-acetyltransferase</fullName>
    </submittedName>
</protein>
<name>A0ABR8RXG2_9CELL</name>
<dbReference type="PROSITE" id="PS51186">
    <property type="entry name" value="GNAT"/>
    <property type="match status" value="1"/>
</dbReference>
<dbReference type="Pfam" id="PF00583">
    <property type="entry name" value="Acetyltransf_1"/>
    <property type="match status" value="1"/>
</dbReference>
<reference evidence="3 4" key="1">
    <citation type="submission" date="2020-08" db="EMBL/GenBank/DDBJ databases">
        <title>A Genomic Blueprint of the Chicken Gut Microbiome.</title>
        <authorList>
            <person name="Gilroy R."/>
            <person name="Ravi A."/>
            <person name="Getino M."/>
            <person name="Pursley I."/>
            <person name="Horton D.L."/>
            <person name="Alikhan N.-F."/>
            <person name="Baker D."/>
            <person name="Gharbi K."/>
            <person name="Hall N."/>
            <person name="Watson M."/>
            <person name="Adriaenssens E.M."/>
            <person name="Foster-Nyarko E."/>
            <person name="Jarju S."/>
            <person name="Secka A."/>
            <person name="Antonio M."/>
            <person name="Oren A."/>
            <person name="Chaudhuri R."/>
            <person name="La Ragione R.M."/>
            <person name="Hildebrand F."/>
            <person name="Pallen M.J."/>
        </authorList>
    </citation>
    <scope>NUCLEOTIDE SEQUENCE [LARGE SCALE GENOMIC DNA]</scope>
    <source>
        <strain evidence="3 4">Sa4CUA1</strain>
    </source>
</reference>
<accession>A0ABR8RXG2</accession>
<feature type="compositionally biased region" description="Low complexity" evidence="1">
    <location>
        <begin position="195"/>
        <end position="205"/>
    </location>
</feature>
<dbReference type="Gene3D" id="3.40.630.30">
    <property type="match status" value="1"/>
</dbReference>
<evidence type="ECO:0000259" key="2">
    <source>
        <dbReference type="PROSITE" id="PS51186"/>
    </source>
</evidence>
<dbReference type="PANTHER" id="PTHR13170">
    <property type="entry name" value="O-GLCNACASE"/>
    <property type="match status" value="1"/>
</dbReference>
<feature type="region of interest" description="Disordered" evidence="1">
    <location>
        <begin position="194"/>
        <end position="222"/>
    </location>
</feature>
<proteinExistence type="predicted"/>
<dbReference type="PANTHER" id="PTHR13170:SF16">
    <property type="entry name" value="PROTEIN O-GLCNACASE"/>
    <property type="match status" value="1"/>
</dbReference>
<evidence type="ECO:0000313" key="3">
    <source>
        <dbReference type="EMBL" id="MBD7952454.1"/>
    </source>
</evidence>
<evidence type="ECO:0000313" key="4">
    <source>
        <dbReference type="Proteomes" id="UP000641803"/>
    </source>
</evidence>
<dbReference type="InterPro" id="IPR051822">
    <property type="entry name" value="Glycosyl_Hydrolase_84"/>
</dbReference>
<comment type="caution">
    <text evidence="3">The sequence shown here is derived from an EMBL/GenBank/DDBJ whole genome shotgun (WGS) entry which is preliminary data.</text>
</comment>
<dbReference type="SUPFAM" id="SSF55729">
    <property type="entry name" value="Acyl-CoA N-acyltransferases (Nat)"/>
    <property type="match status" value="1"/>
</dbReference>
<sequence length="222" mass="24486">MRIRPYAPHDLDALYDICLRTGDNGRDATGVYADPRLLGEVYAAPYAAHDPSLVTVLVTDDDRVVGYVIGCRDTLAFEEWREREWWPPLRERYPLPDPADPSPDARLVRQIHDRTPAPPRPWLVEPATHPAHLHIDLLPEAQGTGWGRRMIEHLQGRLVDLGVPGLHLGVGGENHGAIAFYSRLGLEPLSAPDDGGLTLGTRLGTQDAARPEDTPSGALRAR</sequence>
<dbReference type="Proteomes" id="UP000641803">
    <property type="component" value="Unassembled WGS sequence"/>
</dbReference>
<evidence type="ECO:0000256" key="1">
    <source>
        <dbReference type="SAM" id="MobiDB-lite"/>
    </source>
</evidence>
<feature type="domain" description="N-acetyltransferase" evidence="2">
    <location>
        <begin position="1"/>
        <end position="222"/>
    </location>
</feature>
<keyword evidence="4" id="KW-1185">Reference proteome</keyword>
<dbReference type="CDD" id="cd04301">
    <property type="entry name" value="NAT_SF"/>
    <property type="match status" value="1"/>
</dbReference>
<dbReference type="InterPro" id="IPR000182">
    <property type="entry name" value="GNAT_dom"/>
</dbReference>
<dbReference type="InterPro" id="IPR016181">
    <property type="entry name" value="Acyl_CoA_acyltransferase"/>
</dbReference>